<feature type="binding site" evidence="4">
    <location>
        <position position="103"/>
    </location>
    <ligand>
        <name>a divalent metal cation</name>
        <dbReference type="ChEBI" id="CHEBI:60240"/>
        <label>1</label>
    </ligand>
</feature>
<dbReference type="AlphaFoldDB" id="A0A1M7Y8Q1"/>
<evidence type="ECO:0000256" key="4">
    <source>
        <dbReference type="PIRSR" id="PIRSR005902-1"/>
    </source>
</evidence>
<keyword evidence="2 4" id="KW-0479">Metal-binding</keyword>
<sequence>MDKLITKKKLPSLVDTHCHLDIERYFPDFEVTLDRSRIAGVTDLVIAGVDRDGWQRIVELSRRYVGVHAAPGMHPMYLENHRPGDLETLAQLVQTENVVALGEVGLDYHIDNADRSAQQKLFEAQIDLAAASHLPLLLHVRKAHDQVLATLRRKRFAEGGIVHAFNGSHQQALQFVNLGFVIGICGTITYDRARKIRRVAAELPLESLVLETDAPDIPPASHWREWNSPEYLPEILEALATIRSENVFDIAGQTTINARRVLGLG</sequence>
<dbReference type="InterPro" id="IPR015991">
    <property type="entry name" value="TatD/YcfH-like"/>
</dbReference>
<keyword evidence="6" id="KW-1185">Reference proteome</keyword>
<dbReference type="FunFam" id="3.20.20.140:FF:000005">
    <property type="entry name" value="TatD family hydrolase"/>
    <property type="match status" value="1"/>
</dbReference>
<reference evidence="5 6" key="1">
    <citation type="submission" date="2016-12" db="EMBL/GenBank/DDBJ databases">
        <authorList>
            <person name="Song W.-J."/>
            <person name="Kurnit D.M."/>
        </authorList>
    </citation>
    <scope>NUCLEOTIDE SEQUENCE [LARGE SCALE GENOMIC DNA]</scope>
    <source>
        <strain evidence="5 6">DSM 18488</strain>
    </source>
</reference>
<dbReference type="SUPFAM" id="SSF51556">
    <property type="entry name" value="Metallo-dependent hydrolases"/>
    <property type="match status" value="1"/>
</dbReference>
<protein>
    <submittedName>
        <fullName evidence="5">TatD DNase family protein</fullName>
    </submittedName>
</protein>
<dbReference type="PROSITE" id="PS01090">
    <property type="entry name" value="TATD_2"/>
    <property type="match status" value="1"/>
</dbReference>
<dbReference type="STRING" id="1121416.SAMN02745220_02556"/>
<keyword evidence="3" id="KW-0378">Hydrolase</keyword>
<dbReference type="InterPro" id="IPR001130">
    <property type="entry name" value="TatD-like"/>
</dbReference>
<dbReference type="Proteomes" id="UP000184603">
    <property type="component" value="Unassembled WGS sequence"/>
</dbReference>
<dbReference type="GO" id="GO:0005829">
    <property type="term" value="C:cytosol"/>
    <property type="evidence" value="ECO:0007669"/>
    <property type="project" value="TreeGrafter"/>
</dbReference>
<feature type="binding site" evidence="4">
    <location>
        <position position="139"/>
    </location>
    <ligand>
        <name>a divalent metal cation</name>
        <dbReference type="ChEBI" id="CHEBI:60240"/>
        <label>2</label>
    </ligand>
</feature>
<evidence type="ECO:0000256" key="1">
    <source>
        <dbReference type="ARBA" id="ARBA00009275"/>
    </source>
</evidence>
<dbReference type="GO" id="GO:0016788">
    <property type="term" value="F:hydrolase activity, acting on ester bonds"/>
    <property type="evidence" value="ECO:0007669"/>
    <property type="project" value="InterPro"/>
</dbReference>
<dbReference type="PIRSF" id="PIRSF005902">
    <property type="entry name" value="DNase_TatD"/>
    <property type="match status" value="1"/>
</dbReference>
<evidence type="ECO:0000256" key="3">
    <source>
        <dbReference type="ARBA" id="ARBA00022801"/>
    </source>
</evidence>
<evidence type="ECO:0000256" key="2">
    <source>
        <dbReference type="ARBA" id="ARBA00022723"/>
    </source>
</evidence>
<dbReference type="NCBIfam" id="TIGR00010">
    <property type="entry name" value="YchF/TatD family DNA exonuclease"/>
    <property type="match status" value="1"/>
</dbReference>
<dbReference type="PANTHER" id="PTHR46124">
    <property type="entry name" value="D-AMINOACYL-TRNA DEACYLASE"/>
    <property type="match status" value="1"/>
</dbReference>
<feature type="binding site" evidence="4">
    <location>
        <position position="17"/>
    </location>
    <ligand>
        <name>a divalent metal cation</name>
        <dbReference type="ChEBI" id="CHEBI:60240"/>
        <label>1</label>
    </ligand>
</feature>
<dbReference type="InterPro" id="IPR032466">
    <property type="entry name" value="Metal_Hydrolase"/>
</dbReference>
<evidence type="ECO:0000313" key="5">
    <source>
        <dbReference type="EMBL" id="SHO48951.1"/>
    </source>
</evidence>
<dbReference type="CDD" id="cd01310">
    <property type="entry name" value="TatD_DNAse"/>
    <property type="match status" value="1"/>
</dbReference>
<gene>
    <name evidence="5" type="ORF">SAMN02745220_02556</name>
</gene>
<dbReference type="PANTHER" id="PTHR46124:SF3">
    <property type="entry name" value="HYDROLASE"/>
    <property type="match status" value="1"/>
</dbReference>
<accession>A0A1M7Y8Q1</accession>
<proteinExistence type="inferred from homology"/>
<dbReference type="RefSeq" id="WP_073613845.1">
    <property type="nucleotide sequence ID" value="NZ_FRFE01000011.1"/>
</dbReference>
<comment type="similarity">
    <text evidence="1">Belongs to the metallo-dependent hydrolases superfamily. TatD-type hydrolase family.</text>
</comment>
<dbReference type="GO" id="GO:0046872">
    <property type="term" value="F:metal ion binding"/>
    <property type="evidence" value="ECO:0007669"/>
    <property type="project" value="UniProtKB-KW"/>
</dbReference>
<feature type="binding site" evidence="4">
    <location>
        <position position="163"/>
    </location>
    <ligand>
        <name>a divalent metal cation</name>
        <dbReference type="ChEBI" id="CHEBI:60240"/>
        <label>2</label>
    </ligand>
</feature>
<dbReference type="PROSITE" id="PS01137">
    <property type="entry name" value="TATD_1"/>
    <property type="match status" value="1"/>
</dbReference>
<evidence type="ECO:0000313" key="6">
    <source>
        <dbReference type="Proteomes" id="UP000184603"/>
    </source>
</evidence>
<dbReference type="PROSITE" id="PS01091">
    <property type="entry name" value="TATD_3"/>
    <property type="match status" value="1"/>
</dbReference>
<feature type="binding site" evidence="4">
    <location>
        <position position="213"/>
    </location>
    <ligand>
        <name>a divalent metal cation</name>
        <dbReference type="ChEBI" id="CHEBI:60240"/>
        <label>1</label>
    </ligand>
</feature>
<name>A0A1M7Y8Q1_9BACT</name>
<feature type="binding site" evidence="4">
    <location>
        <position position="19"/>
    </location>
    <ligand>
        <name>a divalent metal cation</name>
        <dbReference type="ChEBI" id="CHEBI:60240"/>
        <label>1</label>
    </ligand>
</feature>
<dbReference type="OrthoDB" id="9810005at2"/>
<dbReference type="Gene3D" id="3.20.20.140">
    <property type="entry name" value="Metal-dependent hydrolases"/>
    <property type="match status" value="1"/>
</dbReference>
<dbReference type="GO" id="GO:0004536">
    <property type="term" value="F:DNA nuclease activity"/>
    <property type="evidence" value="ECO:0007669"/>
    <property type="project" value="InterPro"/>
</dbReference>
<dbReference type="InterPro" id="IPR018228">
    <property type="entry name" value="DNase_TatD-rel_CS"/>
</dbReference>
<dbReference type="EMBL" id="FRFE01000011">
    <property type="protein sequence ID" value="SHO48951.1"/>
    <property type="molecule type" value="Genomic_DNA"/>
</dbReference>
<organism evidence="5 6">
    <name type="scientific">Desulfopila aestuarii DSM 18488</name>
    <dbReference type="NCBI Taxonomy" id="1121416"/>
    <lineage>
        <taxon>Bacteria</taxon>
        <taxon>Pseudomonadati</taxon>
        <taxon>Thermodesulfobacteriota</taxon>
        <taxon>Desulfobulbia</taxon>
        <taxon>Desulfobulbales</taxon>
        <taxon>Desulfocapsaceae</taxon>
        <taxon>Desulfopila</taxon>
    </lineage>
</organism>
<dbReference type="Pfam" id="PF01026">
    <property type="entry name" value="TatD_DNase"/>
    <property type="match status" value="1"/>
</dbReference>